<dbReference type="Proteomes" id="UP000015105">
    <property type="component" value="Chromosome 1D"/>
</dbReference>
<organism evidence="1 2">
    <name type="scientific">Aegilops tauschii subsp. strangulata</name>
    <name type="common">Goatgrass</name>
    <dbReference type="NCBI Taxonomy" id="200361"/>
    <lineage>
        <taxon>Eukaryota</taxon>
        <taxon>Viridiplantae</taxon>
        <taxon>Streptophyta</taxon>
        <taxon>Embryophyta</taxon>
        <taxon>Tracheophyta</taxon>
        <taxon>Spermatophyta</taxon>
        <taxon>Magnoliopsida</taxon>
        <taxon>Liliopsida</taxon>
        <taxon>Poales</taxon>
        <taxon>Poaceae</taxon>
        <taxon>BOP clade</taxon>
        <taxon>Pooideae</taxon>
        <taxon>Triticodae</taxon>
        <taxon>Triticeae</taxon>
        <taxon>Triticinae</taxon>
        <taxon>Aegilops</taxon>
    </lineage>
</organism>
<evidence type="ECO:0000313" key="1">
    <source>
        <dbReference type="EnsemblPlants" id="AET1Gv21047600.4"/>
    </source>
</evidence>
<dbReference type="Gramene" id="AET1Gv21047600.4">
    <property type="protein sequence ID" value="AET1Gv21047600.4"/>
    <property type="gene ID" value="AET1Gv21047600"/>
</dbReference>
<reference evidence="2" key="1">
    <citation type="journal article" date="2014" name="Science">
        <title>Ancient hybridizations among the ancestral genomes of bread wheat.</title>
        <authorList>
            <consortium name="International Wheat Genome Sequencing Consortium,"/>
            <person name="Marcussen T."/>
            <person name="Sandve S.R."/>
            <person name="Heier L."/>
            <person name="Spannagl M."/>
            <person name="Pfeifer M."/>
            <person name="Jakobsen K.S."/>
            <person name="Wulff B.B."/>
            <person name="Steuernagel B."/>
            <person name="Mayer K.F."/>
            <person name="Olsen O.A."/>
        </authorList>
    </citation>
    <scope>NUCLEOTIDE SEQUENCE [LARGE SCALE GENOMIC DNA]</scope>
    <source>
        <strain evidence="2">cv. AL8/78</strain>
    </source>
</reference>
<proteinExistence type="predicted"/>
<sequence>VQQSRALLYKVYIVASVSMHGRPTHPCMLIDPHLTCISFSLARVATRKLPASIHHPPARV</sequence>
<keyword evidence="2" id="KW-1185">Reference proteome</keyword>
<name>A0A453A5N9_AEGTS</name>
<accession>A0A453A5N9</accession>
<reference evidence="2" key="2">
    <citation type="journal article" date="2017" name="Nat. Plants">
        <title>The Aegilops tauschii genome reveals multiple impacts of transposons.</title>
        <authorList>
            <person name="Zhao G."/>
            <person name="Zou C."/>
            <person name="Li K."/>
            <person name="Wang K."/>
            <person name="Li T."/>
            <person name="Gao L."/>
            <person name="Zhang X."/>
            <person name="Wang H."/>
            <person name="Yang Z."/>
            <person name="Liu X."/>
            <person name="Jiang W."/>
            <person name="Mao L."/>
            <person name="Kong X."/>
            <person name="Jiao Y."/>
            <person name="Jia J."/>
        </authorList>
    </citation>
    <scope>NUCLEOTIDE SEQUENCE [LARGE SCALE GENOMIC DNA]</scope>
    <source>
        <strain evidence="2">cv. AL8/78</strain>
    </source>
</reference>
<protein>
    <submittedName>
        <fullName evidence="1">Uncharacterized protein</fullName>
    </submittedName>
</protein>
<dbReference type="EnsemblPlants" id="AET1Gv21047600.4">
    <property type="protein sequence ID" value="AET1Gv21047600.4"/>
    <property type="gene ID" value="AET1Gv21047600"/>
</dbReference>
<reference evidence="1" key="5">
    <citation type="journal article" date="2021" name="G3 (Bethesda)">
        <title>Aegilops tauschii genome assembly Aet v5.0 features greater sequence contiguity and improved annotation.</title>
        <authorList>
            <person name="Wang L."/>
            <person name="Zhu T."/>
            <person name="Rodriguez J.C."/>
            <person name="Deal K.R."/>
            <person name="Dubcovsky J."/>
            <person name="McGuire P.E."/>
            <person name="Lux T."/>
            <person name="Spannagl M."/>
            <person name="Mayer K.F.X."/>
            <person name="Baldrich P."/>
            <person name="Meyers B.C."/>
            <person name="Huo N."/>
            <person name="Gu Y.Q."/>
            <person name="Zhou H."/>
            <person name="Devos K.M."/>
            <person name="Bennetzen J.L."/>
            <person name="Unver T."/>
            <person name="Budak H."/>
            <person name="Gulick P.J."/>
            <person name="Galiba G."/>
            <person name="Kalapos B."/>
            <person name="Nelson D.R."/>
            <person name="Li P."/>
            <person name="You F.M."/>
            <person name="Luo M.C."/>
            <person name="Dvorak J."/>
        </authorList>
    </citation>
    <scope>NUCLEOTIDE SEQUENCE [LARGE SCALE GENOMIC DNA]</scope>
    <source>
        <strain evidence="1">cv. AL8/78</strain>
    </source>
</reference>
<evidence type="ECO:0000313" key="2">
    <source>
        <dbReference type="Proteomes" id="UP000015105"/>
    </source>
</evidence>
<reference evidence="1" key="3">
    <citation type="journal article" date="2017" name="Nature">
        <title>Genome sequence of the progenitor of the wheat D genome Aegilops tauschii.</title>
        <authorList>
            <person name="Luo M.C."/>
            <person name="Gu Y.Q."/>
            <person name="Puiu D."/>
            <person name="Wang H."/>
            <person name="Twardziok S.O."/>
            <person name="Deal K.R."/>
            <person name="Huo N."/>
            <person name="Zhu T."/>
            <person name="Wang L."/>
            <person name="Wang Y."/>
            <person name="McGuire P.E."/>
            <person name="Liu S."/>
            <person name="Long H."/>
            <person name="Ramasamy R.K."/>
            <person name="Rodriguez J.C."/>
            <person name="Van S.L."/>
            <person name="Yuan L."/>
            <person name="Wang Z."/>
            <person name="Xia Z."/>
            <person name="Xiao L."/>
            <person name="Anderson O.D."/>
            <person name="Ouyang S."/>
            <person name="Liang Y."/>
            <person name="Zimin A.V."/>
            <person name="Pertea G."/>
            <person name="Qi P."/>
            <person name="Bennetzen J.L."/>
            <person name="Dai X."/>
            <person name="Dawson M.W."/>
            <person name="Muller H.G."/>
            <person name="Kugler K."/>
            <person name="Rivarola-Duarte L."/>
            <person name="Spannagl M."/>
            <person name="Mayer K.F.X."/>
            <person name="Lu F.H."/>
            <person name="Bevan M.W."/>
            <person name="Leroy P."/>
            <person name="Li P."/>
            <person name="You F.M."/>
            <person name="Sun Q."/>
            <person name="Liu Z."/>
            <person name="Lyons E."/>
            <person name="Wicker T."/>
            <person name="Salzberg S.L."/>
            <person name="Devos K.M."/>
            <person name="Dvorak J."/>
        </authorList>
    </citation>
    <scope>NUCLEOTIDE SEQUENCE [LARGE SCALE GENOMIC DNA]</scope>
    <source>
        <strain evidence="1">cv. AL8/78</strain>
    </source>
</reference>
<dbReference type="AlphaFoldDB" id="A0A453A5N9"/>
<reference evidence="1" key="4">
    <citation type="submission" date="2019-03" db="UniProtKB">
        <authorList>
            <consortium name="EnsemblPlants"/>
        </authorList>
    </citation>
    <scope>IDENTIFICATION</scope>
</reference>